<dbReference type="PANTHER" id="PTHR33451:SF5">
    <property type="entry name" value="NA+_H+ ANTIPORTER"/>
    <property type="match status" value="1"/>
</dbReference>
<evidence type="ECO:0000256" key="2">
    <source>
        <dbReference type="ARBA" id="ARBA00022448"/>
    </source>
</evidence>
<evidence type="ECO:0000256" key="4">
    <source>
        <dbReference type="ARBA" id="ARBA00022475"/>
    </source>
</evidence>
<feature type="transmembrane region" description="Helical" evidence="9">
    <location>
        <begin position="201"/>
        <end position="219"/>
    </location>
</feature>
<dbReference type="GO" id="GO:0015297">
    <property type="term" value="F:antiporter activity"/>
    <property type="evidence" value="ECO:0007669"/>
    <property type="project" value="UniProtKB-KW"/>
</dbReference>
<dbReference type="EMBL" id="SJSA01000002">
    <property type="protein sequence ID" value="TGG36708.1"/>
    <property type="molecule type" value="Genomic_DNA"/>
</dbReference>
<evidence type="ECO:0000256" key="6">
    <source>
        <dbReference type="ARBA" id="ARBA00022989"/>
    </source>
</evidence>
<keyword evidence="7 9" id="KW-0472">Membrane</keyword>
<accession>A0A4Z0V460</accession>
<keyword evidence="5 9" id="KW-0812">Transmembrane</keyword>
<feature type="domain" description="Na+/H+ antiporter NhaC-like C-terminal" evidence="10">
    <location>
        <begin position="33"/>
        <end position="221"/>
    </location>
</feature>
<evidence type="ECO:0000256" key="9">
    <source>
        <dbReference type="SAM" id="Phobius"/>
    </source>
</evidence>
<organism evidence="11 12">
    <name type="scientific">Duncaniella freteri</name>
    <dbReference type="NCBI Taxonomy" id="2530391"/>
    <lineage>
        <taxon>Bacteria</taxon>
        <taxon>Pseudomonadati</taxon>
        <taxon>Bacteroidota</taxon>
        <taxon>Bacteroidia</taxon>
        <taxon>Bacteroidales</taxon>
        <taxon>Muribaculaceae</taxon>
        <taxon>Duncaniella</taxon>
    </lineage>
</organism>
<evidence type="ECO:0000256" key="5">
    <source>
        <dbReference type="ARBA" id="ARBA00022692"/>
    </source>
</evidence>
<feature type="transmembrane region" description="Helical" evidence="9">
    <location>
        <begin position="239"/>
        <end position="272"/>
    </location>
</feature>
<feature type="transmembrane region" description="Helical" evidence="9">
    <location>
        <begin position="16"/>
        <end position="37"/>
    </location>
</feature>
<comment type="caution">
    <text evidence="11">The sequence shown here is derived from an EMBL/GenBank/DDBJ whole genome shotgun (WGS) entry which is preliminary data.</text>
</comment>
<evidence type="ECO:0000256" key="3">
    <source>
        <dbReference type="ARBA" id="ARBA00022449"/>
    </source>
</evidence>
<feature type="transmembrane region" description="Helical" evidence="9">
    <location>
        <begin position="293"/>
        <end position="317"/>
    </location>
</feature>
<feature type="transmembrane region" description="Helical" evidence="9">
    <location>
        <begin position="413"/>
        <end position="430"/>
    </location>
</feature>
<feature type="transmembrane region" description="Helical" evidence="9">
    <location>
        <begin position="81"/>
        <end position="98"/>
    </location>
</feature>
<dbReference type="Proteomes" id="UP000297635">
    <property type="component" value="Unassembled WGS sequence"/>
</dbReference>
<keyword evidence="3" id="KW-0050">Antiport</keyword>
<feature type="domain" description="Na+/H+ antiporter NhaC-like C-terminal" evidence="10">
    <location>
        <begin position="244"/>
        <end position="430"/>
    </location>
</feature>
<reference evidence="11 12" key="1">
    <citation type="submission" date="2019-02" db="EMBL/GenBank/DDBJ databases">
        <title>Isolation and identification of novel species under the genus Muribaculum.</title>
        <authorList>
            <person name="Miyake S."/>
            <person name="Ding Y."/>
            <person name="Low A."/>
            <person name="Soh M."/>
            <person name="Seedorf H."/>
        </authorList>
    </citation>
    <scope>NUCLEOTIDE SEQUENCE [LARGE SCALE GENOMIC DNA]</scope>
    <source>
        <strain evidence="11 12">TLL-A3</strain>
    </source>
</reference>
<evidence type="ECO:0000313" key="12">
    <source>
        <dbReference type="Proteomes" id="UP000297635"/>
    </source>
</evidence>
<dbReference type="InterPro" id="IPR052180">
    <property type="entry name" value="NhaC_Na-H+_Antiporter"/>
</dbReference>
<dbReference type="InterPro" id="IPR018461">
    <property type="entry name" value="Na/H_Antiport_NhaC-like_C"/>
</dbReference>
<dbReference type="RefSeq" id="WP_135472420.1">
    <property type="nucleotide sequence ID" value="NZ_CASJDB010000039.1"/>
</dbReference>
<feature type="transmembrane region" description="Helical" evidence="9">
    <location>
        <begin position="329"/>
        <end position="359"/>
    </location>
</feature>
<keyword evidence="2" id="KW-0813">Transport</keyword>
<feature type="transmembrane region" description="Helical" evidence="9">
    <location>
        <begin position="119"/>
        <end position="148"/>
    </location>
</feature>
<evidence type="ECO:0000256" key="8">
    <source>
        <dbReference type="ARBA" id="ARBA00038435"/>
    </source>
</evidence>
<gene>
    <name evidence="11" type="ORF">EZ315_12810</name>
</gene>
<evidence type="ECO:0000256" key="1">
    <source>
        <dbReference type="ARBA" id="ARBA00004651"/>
    </source>
</evidence>
<feature type="transmembrane region" description="Helical" evidence="9">
    <location>
        <begin position="160"/>
        <end position="180"/>
    </location>
</feature>
<dbReference type="Pfam" id="PF03553">
    <property type="entry name" value="Na_H_antiporter"/>
    <property type="match status" value="2"/>
</dbReference>
<evidence type="ECO:0000313" key="11">
    <source>
        <dbReference type="EMBL" id="TGG36708.1"/>
    </source>
</evidence>
<protein>
    <submittedName>
        <fullName evidence="11">Na+/H+ antiporter NhaC family protein</fullName>
    </submittedName>
</protein>
<dbReference type="GO" id="GO:0005886">
    <property type="term" value="C:plasma membrane"/>
    <property type="evidence" value="ECO:0007669"/>
    <property type="project" value="UniProtKB-SubCell"/>
</dbReference>
<comment type="similarity">
    <text evidence="8">Belongs to the NhaC Na(+)/H(+) (TC 2.A.35) antiporter family.</text>
</comment>
<evidence type="ECO:0000259" key="10">
    <source>
        <dbReference type="Pfam" id="PF03553"/>
    </source>
</evidence>
<comment type="subcellular location">
    <subcellularLocation>
        <location evidence="1">Cell membrane</location>
        <topology evidence="1">Multi-pass membrane protein</topology>
    </subcellularLocation>
</comment>
<name>A0A4Z0V460_9BACT</name>
<dbReference type="PANTHER" id="PTHR33451">
    <property type="entry name" value="MALATE-2H(+)/NA(+)-LACTATE ANTIPORTER"/>
    <property type="match status" value="1"/>
</dbReference>
<evidence type="ECO:0000256" key="7">
    <source>
        <dbReference type="ARBA" id="ARBA00023136"/>
    </source>
</evidence>
<sequence>MSGPVELSRIGARQGLWALSPVAVFLCMYLAVSLIIGDFYKMPLSVALLTASMWSVVIYRNGGSLAERIETFSRSAGHPNILYMIWIFILAGAFASLAKEIGAIDATVNFTMRIFPSEYIVPGLFVAACFISLSIGTSVGTVVALTPLAVEMAEASEASLPFYVAVVLGGAFFGDNMSFISDTTIAATRSQGCKMADKFKANLWIALPAALATLMVYIFMSIGAPDVPISDDANPWLVLPYLVVIVAAVGGVNVSIVLTLGILTAVGMGLLYGSDMISIFGYMGKGIDSMGDLIIVTLLAAGMLGVIKAAGGIQYLLRVLTAKVSGLRGAQVCVAFLVGIVNMCTANNTVAIITVGGIAREIGEKYGIDPRKNASLLDSCSCIVQCLIPYGAQTLLAASLAGIAPAAPFSYLYYPWALAVMVALSIVFLFPRRLSRRVL</sequence>
<dbReference type="AlphaFoldDB" id="A0A4Z0V460"/>
<feature type="transmembrane region" description="Helical" evidence="9">
    <location>
        <begin position="44"/>
        <end position="61"/>
    </location>
</feature>
<proteinExistence type="inferred from homology"/>
<dbReference type="GeneID" id="82150674"/>
<keyword evidence="6 9" id="KW-1133">Transmembrane helix</keyword>
<keyword evidence="4" id="KW-1003">Cell membrane</keyword>
<keyword evidence="12" id="KW-1185">Reference proteome</keyword>